<evidence type="ECO:0000256" key="7">
    <source>
        <dbReference type="ARBA" id="ARBA00022723"/>
    </source>
</evidence>
<dbReference type="GO" id="GO:0046872">
    <property type="term" value="F:metal ion binding"/>
    <property type="evidence" value="ECO:0007669"/>
    <property type="project" value="UniProtKB-KW"/>
</dbReference>
<keyword evidence="7" id="KW-0479">Metal-binding</keyword>
<keyword evidence="11 13" id="KW-0472">Membrane</keyword>
<evidence type="ECO:0000259" key="14">
    <source>
        <dbReference type="Pfam" id="PF01292"/>
    </source>
</evidence>
<dbReference type="SUPFAM" id="SSF81342">
    <property type="entry name" value="Transmembrane di-heme cytochromes"/>
    <property type="match status" value="1"/>
</dbReference>
<sequence>MQWRNSSARYGAVSILLHWLVALAVFGLFGLGYWMVELDYYSGWYKTAPDIHKSIGILLFFVMLVRMLWRGFSPSPSSLPEHGRLTRLGSKFGHAFLYLGLFVLMLSGYLISTAEGRGISVFGLFEVPATLTSIPDQEDIAGLVHEYLAWALVVFAGIHALAALKHHFIDRDRTLLRMFGR</sequence>
<dbReference type="AlphaFoldDB" id="A0A0A1YNQ5"/>
<dbReference type="GO" id="GO:0020037">
    <property type="term" value="F:heme binding"/>
    <property type="evidence" value="ECO:0007669"/>
    <property type="project" value="TreeGrafter"/>
</dbReference>
<keyword evidence="5" id="KW-0349">Heme</keyword>
<keyword evidence="3" id="KW-0813">Transport</keyword>
<name>A0A0A1YNQ5_9PSED</name>
<dbReference type="GO" id="GO:0009055">
    <property type="term" value="F:electron transfer activity"/>
    <property type="evidence" value="ECO:0007669"/>
    <property type="project" value="InterPro"/>
</dbReference>
<evidence type="ECO:0000256" key="10">
    <source>
        <dbReference type="ARBA" id="ARBA00023004"/>
    </source>
</evidence>
<organism evidence="15 16">
    <name type="scientific">Pseudomonas taeanensis MS-3</name>
    <dbReference type="NCBI Taxonomy" id="1395571"/>
    <lineage>
        <taxon>Bacteria</taxon>
        <taxon>Pseudomonadati</taxon>
        <taxon>Pseudomonadota</taxon>
        <taxon>Gammaproteobacteria</taxon>
        <taxon>Pseudomonadales</taxon>
        <taxon>Pseudomonadaceae</taxon>
        <taxon>Pseudomonas</taxon>
    </lineage>
</organism>
<evidence type="ECO:0000256" key="13">
    <source>
        <dbReference type="SAM" id="Phobius"/>
    </source>
</evidence>
<evidence type="ECO:0000256" key="1">
    <source>
        <dbReference type="ARBA" id="ARBA00001970"/>
    </source>
</evidence>
<keyword evidence="10" id="KW-0408">Iron</keyword>
<evidence type="ECO:0000313" key="16">
    <source>
        <dbReference type="Proteomes" id="UP000030063"/>
    </source>
</evidence>
<keyword evidence="4" id="KW-1003">Cell membrane</keyword>
<evidence type="ECO:0000256" key="3">
    <source>
        <dbReference type="ARBA" id="ARBA00022448"/>
    </source>
</evidence>
<dbReference type="Pfam" id="PF01292">
    <property type="entry name" value="Ni_hydr_CYTB"/>
    <property type="match status" value="1"/>
</dbReference>
<accession>A0A0A1YNQ5</accession>
<dbReference type="Gene3D" id="1.20.950.20">
    <property type="entry name" value="Transmembrane di-heme cytochromes, Chain C"/>
    <property type="match status" value="2"/>
</dbReference>
<dbReference type="Proteomes" id="UP000030063">
    <property type="component" value="Unassembled WGS sequence"/>
</dbReference>
<evidence type="ECO:0000256" key="11">
    <source>
        <dbReference type="ARBA" id="ARBA00023136"/>
    </source>
</evidence>
<dbReference type="GO" id="GO:0005886">
    <property type="term" value="C:plasma membrane"/>
    <property type="evidence" value="ECO:0007669"/>
    <property type="project" value="UniProtKB-SubCell"/>
</dbReference>
<dbReference type="InterPro" id="IPR052168">
    <property type="entry name" value="Cytochrome_b561_oxidase"/>
</dbReference>
<comment type="cofactor">
    <cofactor evidence="1">
        <name>heme b</name>
        <dbReference type="ChEBI" id="CHEBI:60344"/>
    </cofactor>
</comment>
<keyword evidence="6 13" id="KW-0812">Transmembrane</keyword>
<evidence type="ECO:0000256" key="2">
    <source>
        <dbReference type="ARBA" id="ARBA00004651"/>
    </source>
</evidence>
<dbReference type="OrthoDB" id="9793784at2"/>
<evidence type="ECO:0000256" key="4">
    <source>
        <dbReference type="ARBA" id="ARBA00022475"/>
    </source>
</evidence>
<feature type="transmembrane region" description="Helical" evidence="13">
    <location>
        <begin position="92"/>
        <end position="111"/>
    </location>
</feature>
<feature type="domain" description="Cytochrome b561 bacterial/Ni-hydrogenase" evidence="14">
    <location>
        <begin position="9"/>
        <end position="180"/>
    </location>
</feature>
<dbReference type="EMBL" id="AWSQ01000001">
    <property type="protein sequence ID" value="KFX70588.1"/>
    <property type="molecule type" value="Genomic_DNA"/>
</dbReference>
<dbReference type="eggNOG" id="COG3038">
    <property type="taxonomic scope" value="Bacteria"/>
</dbReference>
<dbReference type="RefSeq" id="WP_025163405.1">
    <property type="nucleotide sequence ID" value="NZ_AWSQ01000001.1"/>
</dbReference>
<feature type="transmembrane region" description="Helical" evidence="13">
    <location>
        <begin position="55"/>
        <end position="72"/>
    </location>
</feature>
<feature type="transmembrane region" description="Helical" evidence="13">
    <location>
        <begin position="147"/>
        <end position="164"/>
    </location>
</feature>
<keyword evidence="9 13" id="KW-1133">Transmembrane helix</keyword>
<gene>
    <name evidence="15" type="ORF">TMS3_0101210</name>
</gene>
<evidence type="ECO:0000256" key="12">
    <source>
        <dbReference type="ARBA" id="ARBA00037975"/>
    </source>
</evidence>
<evidence type="ECO:0000256" key="8">
    <source>
        <dbReference type="ARBA" id="ARBA00022982"/>
    </source>
</evidence>
<dbReference type="GO" id="GO:0022904">
    <property type="term" value="P:respiratory electron transport chain"/>
    <property type="evidence" value="ECO:0007669"/>
    <property type="project" value="InterPro"/>
</dbReference>
<dbReference type="InterPro" id="IPR011577">
    <property type="entry name" value="Cyt_b561_bac/Ni-Hgenase"/>
</dbReference>
<evidence type="ECO:0000313" key="15">
    <source>
        <dbReference type="EMBL" id="KFX70588.1"/>
    </source>
</evidence>
<comment type="subcellular location">
    <subcellularLocation>
        <location evidence="2">Cell membrane</location>
        <topology evidence="2">Multi-pass membrane protein</topology>
    </subcellularLocation>
</comment>
<proteinExistence type="inferred from homology"/>
<reference evidence="15 16" key="1">
    <citation type="journal article" date="2014" name="Genome Announc.">
        <title>Draft Genome Sequence of Petroleum Oil-Degrading Marine Bacterium Pseudomonas taeanensis Strain MS-3, Isolated from a Crude Oil-Contaminated Seashore.</title>
        <authorList>
            <person name="Lee S.Y."/>
            <person name="Kim S.H."/>
            <person name="Lee D.G."/>
            <person name="Shin S."/>
            <person name="Yun S.H."/>
            <person name="Choi C.W."/>
            <person name="Chung Y.H."/>
            <person name="Choi J.S."/>
            <person name="Kahng H.Y."/>
            <person name="Kim S.I."/>
        </authorList>
    </citation>
    <scope>NUCLEOTIDE SEQUENCE [LARGE SCALE GENOMIC DNA]</scope>
    <source>
        <strain evidence="15 16">MS-3</strain>
    </source>
</reference>
<dbReference type="STRING" id="1395571.TMS3_0101210"/>
<dbReference type="PANTHER" id="PTHR30529:SF1">
    <property type="entry name" value="CYTOCHROME B561 HOMOLOG 2"/>
    <property type="match status" value="1"/>
</dbReference>
<dbReference type="InterPro" id="IPR016174">
    <property type="entry name" value="Di-haem_cyt_TM"/>
</dbReference>
<evidence type="ECO:0000256" key="5">
    <source>
        <dbReference type="ARBA" id="ARBA00022617"/>
    </source>
</evidence>
<evidence type="ECO:0000256" key="6">
    <source>
        <dbReference type="ARBA" id="ARBA00022692"/>
    </source>
</evidence>
<keyword evidence="16" id="KW-1185">Reference proteome</keyword>
<evidence type="ECO:0000256" key="9">
    <source>
        <dbReference type="ARBA" id="ARBA00022989"/>
    </source>
</evidence>
<dbReference type="PANTHER" id="PTHR30529">
    <property type="entry name" value="CYTOCHROME B561"/>
    <property type="match status" value="1"/>
</dbReference>
<comment type="caution">
    <text evidence="15">The sequence shown here is derived from an EMBL/GenBank/DDBJ whole genome shotgun (WGS) entry which is preliminary data.</text>
</comment>
<protein>
    <submittedName>
        <fullName evidence="15">Cytochrome B561</fullName>
    </submittedName>
</protein>
<keyword evidence="8" id="KW-0249">Electron transport</keyword>
<comment type="similarity">
    <text evidence="12">Belongs to the cytochrome b561 family.</text>
</comment>
<feature type="transmembrane region" description="Helical" evidence="13">
    <location>
        <begin position="12"/>
        <end position="35"/>
    </location>
</feature>